<dbReference type="Pfam" id="PF00583">
    <property type="entry name" value="Acetyltransf_1"/>
    <property type="match status" value="1"/>
</dbReference>
<reference evidence="2 3" key="1">
    <citation type="submission" date="2017-02" db="EMBL/GenBank/DDBJ databases">
        <authorList>
            <person name="Peterson S.W."/>
        </authorList>
    </citation>
    <scope>NUCLEOTIDE SEQUENCE [LARGE SCALE GENOMIC DNA]</scope>
    <source>
        <strain evidence="2 3">ATCC 17233</strain>
    </source>
</reference>
<dbReference type="PROSITE" id="PS51186">
    <property type="entry name" value="GNAT"/>
    <property type="match status" value="1"/>
</dbReference>
<gene>
    <name evidence="2" type="ORF">SAMN02745110_01829</name>
</gene>
<keyword evidence="3" id="KW-1185">Reference proteome</keyword>
<keyword evidence="2" id="KW-0808">Transferase</keyword>
<dbReference type="GO" id="GO:0016747">
    <property type="term" value="F:acyltransferase activity, transferring groups other than amino-acyl groups"/>
    <property type="evidence" value="ECO:0007669"/>
    <property type="project" value="InterPro"/>
</dbReference>
<organism evidence="2 3">
    <name type="scientific">Eubacterium ruminantium</name>
    <dbReference type="NCBI Taxonomy" id="42322"/>
    <lineage>
        <taxon>Bacteria</taxon>
        <taxon>Bacillati</taxon>
        <taxon>Bacillota</taxon>
        <taxon>Clostridia</taxon>
        <taxon>Eubacteriales</taxon>
        <taxon>Eubacteriaceae</taxon>
        <taxon>Eubacterium</taxon>
    </lineage>
</organism>
<dbReference type="InterPro" id="IPR000182">
    <property type="entry name" value="GNAT_dom"/>
</dbReference>
<dbReference type="RefSeq" id="WP_078787654.1">
    <property type="nucleotide sequence ID" value="NZ_FMTO01000010.1"/>
</dbReference>
<proteinExistence type="predicted"/>
<evidence type="ECO:0000313" key="3">
    <source>
        <dbReference type="Proteomes" id="UP000189857"/>
    </source>
</evidence>
<dbReference type="InterPro" id="IPR016181">
    <property type="entry name" value="Acyl_CoA_acyltransferase"/>
</dbReference>
<dbReference type="CDD" id="cd04301">
    <property type="entry name" value="NAT_SF"/>
    <property type="match status" value="1"/>
</dbReference>
<sequence length="137" mass="15914">MIIKRVSEIDDQIGEFINKEFAEYGVQSGVELNFEEFHFVAEDEDGKVIGVITGHAYYNEVHIGDLIIDKNIRRNGLGRQLVEAVENAYKDKEYEKITLTTFGFQAPEFYKKLGYEVEFVREDKNPKLSKYFFAKSI</sequence>
<name>A0A1T4P5T9_9FIRM</name>
<dbReference type="AlphaFoldDB" id="A0A1T4P5T9"/>
<feature type="domain" description="N-acetyltransferase" evidence="1">
    <location>
        <begin position="1"/>
        <end position="137"/>
    </location>
</feature>
<protein>
    <submittedName>
        <fullName evidence="2">Acetyltransferase (GNAT) family protein</fullName>
    </submittedName>
</protein>
<dbReference type="SUPFAM" id="SSF55729">
    <property type="entry name" value="Acyl-CoA N-acyltransferases (Nat)"/>
    <property type="match status" value="1"/>
</dbReference>
<dbReference type="EMBL" id="FUXA01000011">
    <property type="protein sequence ID" value="SJZ86950.1"/>
    <property type="molecule type" value="Genomic_DNA"/>
</dbReference>
<evidence type="ECO:0000313" key="2">
    <source>
        <dbReference type="EMBL" id="SJZ86950.1"/>
    </source>
</evidence>
<dbReference type="Proteomes" id="UP000189857">
    <property type="component" value="Unassembled WGS sequence"/>
</dbReference>
<accession>A0A1T4P5T9</accession>
<dbReference type="OrthoDB" id="9787920at2"/>
<dbReference type="Gene3D" id="3.40.630.30">
    <property type="match status" value="1"/>
</dbReference>
<evidence type="ECO:0000259" key="1">
    <source>
        <dbReference type="PROSITE" id="PS51186"/>
    </source>
</evidence>